<evidence type="ECO:0000256" key="1">
    <source>
        <dbReference type="ARBA" id="ARBA00022516"/>
    </source>
</evidence>
<dbReference type="Proteomes" id="UP001596978">
    <property type="component" value="Unassembled WGS sequence"/>
</dbReference>
<feature type="binding site" evidence="8">
    <location>
        <begin position="172"/>
        <end position="178"/>
    </location>
    <ligand>
        <name>sn-glycerol 1-phosphate</name>
        <dbReference type="ChEBI" id="CHEBI:57685"/>
    </ligand>
</feature>
<comment type="cofactor">
    <cofactor evidence="8">
        <name>Mg(2+)</name>
        <dbReference type="ChEBI" id="CHEBI:18420"/>
    </cofactor>
</comment>
<dbReference type="InterPro" id="IPR008205">
    <property type="entry name" value="GGGP_HepGP_synthase"/>
</dbReference>
<feature type="binding site" evidence="8">
    <location>
        <begin position="203"/>
        <end position="204"/>
    </location>
    <ligand>
        <name>sn-glycerol 1-phosphate</name>
        <dbReference type="ChEBI" id="CHEBI:57685"/>
    </ligand>
</feature>
<keyword evidence="5 8" id="KW-0443">Lipid metabolism</keyword>
<evidence type="ECO:0000313" key="10">
    <source>
        <dbReference type="Proteomes" id="UP001596978"/>
    </source>
</evidence>
<protein>
    <recommendedName>
        <fullName evidence="8">Geranylgeranylglyceryl phosphate synthase</fullName>
        <shortName evidence="8">GGGP synthase</shortName>
        <shortName evidence="8">GGGPS</shortName>
        <ecNumber evidence="8">2.5.1.41</ecNumber>
    </recommendedName>
    <alternativeName>
        <fullName evidence="8">(S)-3-O-geranylgeranylglyceryl phosphate synthase</fullName>
    </alternativeName>
    <alternativeName>
        <fullName evidence="8">Phosphoglycerol geranylgeranyltransferase</fullName>
    </alternativeName>
</protein>
<dbReference type="EC" id="2.5.1.41" evidence="8"/>
<evidence type="ECO:0000256" key="7">
    <source>
        <dbReference type="ARBA" id="ARBA00023264"/>
    </source>
</evidence>
<gene>
    <name evidence="9" type="ORF">ACFQ1M_14915</name>
</gene>
<comment type="catalytic activity">
    <reaction evidence="8">
        <text>sn-glycerol 1-phosphate + (2E,6E,10E)-geranylgeranyl diphosphate = sn-3-O-(geranylgeranyl)glycerol 1-phosphate + diphosphate</text>
        <dbReference type="Rhea" id="RHEA:23404"/>
        <dbReference type="ChEBI" id="CHEBI:33019"/>
        <dbReference type="ChEBI" id="CHEBI:57677"/>
        <dbReference type="ChEBI" id="CHEBI:57685"/>
        <dbReference type="ChEBI" id="CHEBI:58756"/>
        <dbReference type="EC" id="2.5.1.41"/>
    </reaction>
</comment>
<proteinExistence type="inferred from homology"/>
<evidence type="ECO:0000256" key="4">
    <source>
        <dbReference type="ARBA" id="ARBA00022842"/>
    </source>
</evidence>
<sequence length="248" mass="26689">MSILEDIIKAKGDRKKLLAVLIDPDKISVHAVPDFMDKVNASIATHVFVGGSTVANGLTEKIVLAIKTFTDLPVILFPGDAIQITDEAHGILFLSLISGRNPEYLIGQHVKSIAKLKNTSLEIIPTGYILIDGGNETAVQRVSKTTPIPRNDNEMAVETALAGQFSGKQLIYLEAGSGAKHPVPSRMIAEVVDELSVPVIVGGGIRDVNALEKAYAAGATLVVIGTILEDDEAFFEKLKKNRMPRMHE</sequence>
<keyword evidence="4 8" id="KW-0460">Magnesium</keyword>
<keyword evidence="2 8" id="KW-0808">Transferase</keyword>
<keyword evidence="10" id="KW-1185">Reference proteome</keyword>
<name>A0ABW3D387_9FLAO</name>
<feature type="binding site" evidence="8">
    <location>
        <position position="23"/>
    </location>
    <ligand>
        <name>Mg(2+)</name>
        <dbReference type="ChEBI" id="CHEBI:18420"/>
    </ligand>
</feature>
<reference evidence="10" key="1">
    <citation type="journal article" date="2019" name="Int. J. Syst. Evol. Microbiol.">
        <title>The Global Catalogue of Microorganisms (GCM) 10K type strain sequencing project: providing services to taxonomists for standard genome sequencing and annotation.</title>
        <authorList>
            <consortium name="The Broad Institute Genomics Platform"/>
            <consortium name="The Broad Institute Genome Sequencing Center for Infectious Disease"/>
            <person name="Wu L."/>
            <person name="Ma J."/>
        </authorList>
    </citation>
    <scope>NUCLEOTIDE SEQUENCE [LARGE SCALE GENOMIC DNA]</scope>
    <source>
        <strain evidence="10">CCUG 62952</strain>
    </source>
</reference>
<accession>A0ABW3D387</accession>
<comment type="caution">
    <text evidence="9">The sequence shown here is derived from an EMBL/GenBank/DDBJ whole genome shotgun (WGS) entry which is preliminary data.</text>
</comment>
<evidence type="ECO:0000256" key="2">
    <source>
        <dbReference type="ARBA" id="ARBA00022679"/>
    </source>
</evidence>
<comment type="similarity">
    <text evidence="8">Belongs to the GGGP/HepGP synthase family. Group II subfamily.</text>
</comment>
<comment type="function">
    <text evidence="8">Prenyltransferase that catalyzes the transfer of the geranylgeranyl moiety of geranylgeranyl diphosphate (GGPP) to the C3 hydroxyl of sn-glycerol-1-phosphate (G1P).</text>
</comment>
<dbReference type="NCBIfam" id="NF003198">
    <property type="entry name" value="PRK04169.1-2"/>
    <property type="match status" value="1"/>
</dbReference>
<dbReference type="RefSeq" id="WP_386409608.1">
    <property type="nucleotide sequence ID" value="NZ_JBHTJH010000017.1"/>
</dbReference>
<evidence type="ECO:0000256" key="5">
    <source>
        <dbReference type="ARBA" id="ARBA00023098"/>
    </source>
</evidence>
<dbReference type="Gene3D" id="3.20.20.390">
    <property type="entry name" value="FMN-linked oxidoreductases"/>
    <property type="match status" value="1"/>
</dbReference>
<dbReference type="NCBIfam" id="TIGR01768">
    <property type="entry name" value="GGGP-family"/>
    <property type="match status" value="1"/>
</dbReference>
<evidence type="ECO:0000256" key="3">
    <source>
        <dbReference type="ARBA" id="ARBA00022723"/>
    </source>
</evidence>
<keyword evidence="3 8" id="KW-0479">Metal-binding</keyword>
<keyword evidence="1 8" id="KW-0444">Lipid biosynthesis</keyword>
<evidence type="ECO:0000256" key="8">
    <source>
        <dbReference type="HAMAP-Rule" id="MF_00112"/>
    </source>
</evidence>
<dbReference type="HAMAP" id="MF_00112">
    <property type="entry name" value="GGGP_HepGP_synthase"/>
    <property type="match status" value="1"/>
</dbReference>
<dbReference type="Pfam" id="PF01884">
    <property type="entry name" value="PcrB"/>
    <property type="match status" value="1"/>
</dbReference>
<evidence type="ECO:0000313" key="9">
    <source>
        <dbReference type="EMBL" id="MFD0863505.1"/>
    </source>
</evidence>
<feature type="binding site" evidence="8">
    <location>
        <position position="52"/>
    </location>
    <ligand>
        <name>Mg(2+)</name>
        <dbReference type="ChEBI" id="CHEBI:18420"/>
    </ligand>
</feature>
<evidence type="ECO:0000256" key="6">
    <source>
        <dbReference type="ARBA" id="ARBA00023209"/>
    </source>
</evidence>
<dbReference type="EMBL" id="JBHTJH010000017">
    <property type="protein sequence ID" value="MFD0863505.1"/>
    <property type="molecule type" value="Genomic_DNA"/>
</dbReference>
<dbReference type="InterPro" id="IPR038597">
    <property type="entry name" value="GGGP/HepGP_synthase_sf"/>
</dbReference>
<dbReference type="SUPFAM" id="SSF51395">
    <property type="entry name" value="FMN-linked oxidoreductases"/>
    <property type="match status" value="1"/>
</dbReference>
<feature type="binding site" evidence="8">
    <location>
        <begin position="225"/>
        <end position="226"/>
    </location>
    <ligand>
        <name>sn-glycerol 1-phosphate</name>
        <dbReference type="ChEBI" id="CHEBI:57685"/>
    </ligand>
</feature>
<keyword evidence="6 8" id="KW-0594">Phospholipid biosynthesis</keyword>
<comment type="caution">
    <text evidence="8">Lacks conserved residue(s) required for the propagation of feature annotation.</text>
</comment>
<organism evidence="9 10">
    <name type="scientific">Sungkyunkwania multivorans</name>
    <dbReference type="NCBI Taxonomy" id="1173618"/>
    <lineage>
        <taxon>Bacteria</taxon>
        <taxon>Pseudomonadati</taxon>
        <taxon>Bacteroidota</taxon>
        <taxon>Flavobacteriia</taxon>
        <taxon>Flavobacteriales</taxon>
        <taxon>Flavobacteriaceae</taxon>
        <taxon>Sungkyunkwania</taxon>
    </lineage>
</organism>
<keyword evidence="7 8" id="KW-1208">Phospholipid metabolism</keyword>